<dbReference type="PANTHER" id="PTHR32305:SF15">
    <property type="entry name" value="PROTEIN RHSA-RELATED"/>
    <property type="match status" value="1"/>
</dbReference>
<dbReference type="OrthoDB" id="7056038at2"/>
<evidence type="ECO:0008006" key="4">
    <source>
        <dbReference type="Google" id="ProtNLM"/>
    </source>
</evidence>
<feature type="region of interest" description="Disordered" evidence="1">
    <location>
        <begin position="892"/>
        <end position="914"/>
    </location>
</feature>
<dbReference type="InterPro" id="IPR022385">
    <property type="entry name" value="Rhs_assc_core"/>
</dbReference>
<reference evidence="2 3" key="1">
    <citation type="submission" date="2014-10" db="EMBL/GenBank/DDBJ databases">
        <title>Draft genome sequence of Pseudomonas chlororaphis EA105.</title>
        <authorList>
            <person name="McCully L.M."/>
            <person name="Bitzer A.S."/>
            <person name="Spence C."/>
            <person name="Bais H."/>
            <person name="Silby M.W."/>
        </authorList>
    </citation>
    <scope>NUCLEOTIDE SEQUENCE [LARGE SCALE GENOMIC DNA]</scope>
    <source>
        <strain evidence="2 3">EA105</strain>
    </source>
</reference>
<name>A0A0A6FQN6_9PSED</name>
<dbReference type="EMBL" id="JSFK01000001">
    <property type="protein sequence ID" value="KHA74931.1"/>
    <property type="molecule type" value="Genomic_DNA"/>
</dbReference>
<protein>
    <recommendedName>
        <fullName evidence="4">Insecticidal toxin complex</fullName>
    </recommendedName>
</protein>
<dbReference type="NCBIfam" id="TIGR03696">
    <property type="entry name" value="Rhs_assc_core"/>
    <property type="match status" value="1"/>
</dbReference>
<dbReference type="InterPro" id="IPR050708">
    <property type="entry name" value="T6SS_VgrG/RHS"/>
</dbReference>
<evidence type="ECO:0000313" key="2">
    <source>
        <dbReference type="EMBL" id="KHA74931.1"/>
    </source>
</evidence>
<proteinExistence type="predicted"/>
<dbReference type="PATRIC" id="fig|587753.9.peg.253"/>
<accession>A0A0A6FQN6</accession>
<sequence length="914" mass="102010">MDMFSKTPVLAVNDPRGLAVRRVDYWRCDVNQAPEPCIHRTAHDAAGRAVTQWDPRLWALQSDDPLAPANLSTVYLLNGQVLRSNSVDAGMQLSLFGPGSETLMDWDSRGTRRDIEHDLLLRPTAVFEAGELQPRRCAERFGYGQPGDADQARNQLGQLIRHEDPAGSVLFEVFAITGENVESTRHFTLEPVSPDWPEPIDERQRLLEPGEGAMTHWRFGPLGAVLEQIDAKGNRHVSELTLNGGLRARHLQLSHQTERRAVVSDIHYNAEGLVTQELAGNGVLTTLTYREEDGRLMMRHAETGQGVVLQHLLYQYDRTGNVLSIEDKALPVRYFANQRIEPISRFKYDSLYRLREASGWEARTGDGDPTAIANYLQTYGYDAGGNLLKLTHVGAQSPGHDLQAARYSNRCLPWRNGVPPDEAEIAAAFDARGNLLLLDQGRQLQWNLRNQVDAVVAVQRDYAADDHEVYLYDGAGQRVRKIRSLQTRVRAVVTQVRYLPEMELRTDNGTGEVLQVITVQSALNSVRVLHWESPPPAGVNDQYRYSFNDHLGSISLELTADAQLISREHFYPFGATAWSEESDISYKTVRYSGKERDATGLYYYGFRYYMPWLQRWLNPDPAGAIDGHNRYRAMRNNPIVYTDRDGRKPGNKNGDRVYHELAEQKLVNPLQAAGMQPVRNYFEASNDPKVQAYRKAIPDELAKLGAKSDSLLNTHEAHVRAAVRTQTASPSGPILYHSGELLSAGMSKIIGEQNTSRIMGPMSVAFNSPTEDPQVLAGRRDAVAKTFKTGGQLLMHAAHPAAQLLGAASTAMGNVMEISEAQTRVQYRMLNTPANVAMNVPGDNAQISFQSFQQTFTLPQQSLFSEASAAPSEWAQQLLAVAFKPPPLQIVHANDDSVNDDEYLDRPRRGSHYG</sequence>
<dbReference type="PANTHER" id="PTHR32305">
    <property type="match status" value="1"/>
</dbReference>
<gene>
    <name evidence="2" type="ORF">NZ35_01260</name>
</gene>
<evidence type="ECO:0000256" key="1">
    <source>
        <dbReference type="SAM" id="MobiDB-lite"/>
    </source>
</evidence>
<evidence type="ECO:0000313" key="3">
    <source>
        <dbReference type="Proteomes" id="UP000030564"/>
    </source>
</evidence>
<dbReference type="Gene3D" id="2.180.10.10">
    <property type="entry name" value="RHS repeat-associated core"/>
    <property type="match status" value="1"/>
</dbReference>
<comment type="caution">
    <text evidence="2">The sequence shown here is derived from an EMBL/GenBank/DDBJ whole genome shotgun (WGS) entry which is preliminary data.</text>
</comment>
<dbReference type="Proteomes" id="UP000030564">
    <property type="component" value="Unassembled WGS sequence"/>
</dbReference>
<organism evidence="2 3">
    <name type="scientific">Pseudomonas chlororaphis</name>
    <dbReference type="NCBI Taxonomy" id="587753"/>
    <lineage>
        <taxon>Bacteria</taxon>
        <taxon>Pseudomonadati</taxon>
        <taxon>Pseudomonadota</taxon>
        <taxon>Gammaproteobacteria</taxon>
        <taxon>Pseudomonadales</taxon>
        <taxon>Pseudomonadaceae</taxon>
        <taxon>Pseudomonas</taxon>
    </lineage>
</organism>
<dbReference type="AlphaFoldDB" id="A0A0A6FQN6"/>